<dbReference type="EMBL" id="VYQF01000001">
    <property type="protein sequence ID" value="KAA9041513.1"/>
    <property type="molecule type" value="Genomic_DNA"/>
</dbReference>
<sequence length="92" mass="10382">MDKTEKLHLMEKILRELDDVANSQTSLLKKVAQLEAENINLGNGLLEKQLPEIHSKTDDALNAAIKLQAEFAEVKDKFIKDNKLDEVLPEAK</sequence>
<keyword evidence="2" id="KW-1185">Reference proteome</keyword>
<gene>
    <name evidence="1" type="ORF">FW778_05695</name>
</gene>
<proteinExistence type="predicted"/>
<reference evidence="1 2" key="1">
    <citation type="submission" date="2019-09" db="EMBL/GenBank/DDBJ databases">
        <title>Draft genome sequence of Ginsengibacter sp. BR5-29.</title>
        <authorList>
            <person name="Im W.-T."/>
        </authorList>
    </citation>
    <scope>NUCLEOTIDE SEQUENCE [LARGE SCALE GENOMIC DNA]</scope>
    <source>
        <strain evidence="1 2">BR5-29</strain>
    </source>
</reference>
<name>A0A5J5IME9_9BACT</name>
<accession>A0A5J5IME9</accession>
<comment type="caution">
    <text evidence="1">The sequence shown here is derived from an EMBL/GenBank/DDBJ whole genome shotgun (WGS) entry which is preliminary data.</text>
</comment>
<evidence type="ECO:0000313" key="1">
    <source>
        <dbReference type="EMBL" id="KAA9041513.1"/>
    </source>
</evidence>
<dbReference type="AlphaFoldDB" id="A0A5J5IME9"/>
<dbReference type="RefSeq" id="WP_150413633.1">
    <property type="nucleotide sequence ID" value="NZ_VYQF01000001.1"/>
</dbReference>
<protein>
    <submittedName>
        <fullName evidence="1">Uncharacterized protein</fullName>
    </submittedName>
</protein>
<dbReference type="Proteomes" id="UP000326903">
    <property type="component" value="Unassembled WGS sequence"/>
</dbReference>
<organism evidence="1 2">
    <name type="scientific">Ginsengibacter hankyongi</name>
    <dbReference type="NCBI Taxonomy" id="2607284"/>
    <lineage>
        <taxon>Bacteria</taxon>
        <taxon>Pseudomonadati</taxon>
        <taxon>Bacteroidota</taxon>
        <taxon>Chitinophagia</taxon>
        <taxon>Chitinophagales</taxon>
        <taxon>Chitinophagaceae</taxon>
        <taxon>Ginsengibacter</taxon>
    </lineage>
</organism>
<evidence type="ECO:0000313" key="2">
    <source>
        <dbReference type="Proteomes" id="UP000326903"/>
    </source>
</evidence>